<gene>
    <name evidence="3" type="ORF">SAMN05444406_13815</name>
</gene>
<accession>A0A1I5Y6Z1</accession>
<protein>
    <submittedName>
        <fullName evidence="3">Transposase DDE domain-containing protein</fullName>
    </submittedName>
</protein>
<evidence type="ECO:0000313" key="4">
    <source>
        <dbReference type="Proteomes" id="UP000198577"/>
    </source>
</evidence>
<dbReference type="InterPro" id="IPR025668">
    <property type="entry name" value="Tnp_DDE_dom"/>
</dbReference>
<dbReference type="EMBL" id="FOXR01000038">
    <property type="protein sequence ID" value="SFQ39986.1"/>
    <property type="molecule type" value="Genomic_DNA"/>
</dbReference>
<keyword evidence="1" id="KW-0812">Transmembrane</keyword>
<dbReference type="AlphaFoldDB" id="A0A1I5Y6Z1"/>
<feature type="domain" description="Transposase DDE" evidence="2">
    <location>
        <begin position="14"/>
        <end position="73"/>
    </location>
</feature>
<evidence type="ECO:0000256" key="1">
    <source>
        <dbReference type="SAM" id="Phobius"/>
    </source>
</evidence>
<keyword evidence="1" id="KW-1133">Transmembrane helix</keyword>
<name>A0A1I5Y6Z1_9FIRM</name>
<organism evidence="3 4">
    <name type="scientific">Caldicoprobacter faecalis</name>
    <dbReference type="NCBI Taxonomy" id="937334"/>
    <lineage>
        <taxon>Bacteria</taxon>
        <taxon>Bacillati</taxon>
        <taxon>Bacillota</taxon>
        <taxon>Clostridia</taxon>
        <taxon>Caldicoprobacterales</taxon>
        <taxon>Caldicoprobacteraceae</taxon>
        <taxon>Caldicoprobacter</taxon>
    </lineage>
</organism>
<dbReference type="Proteomes" id="UP000198577">
    <property type="component" value="Unassembled WGS sequence"/>
</dbReference>
<proteinExistence type="predicted"/>
<sequence>MVRISEKAYRLSLLRVKMGTEEYRRIASQRAGIEGIPSVLRRKYKVDFMPVRGLLRSKLWFGFKIAAMNFKSLLKWIKKDPKNRLTPSFLHSFLYLCSSVWLFFDNRFKKFYLEPILFVG</sequence>
<reference evidence="3 4" key="1">
    <citation type="submission" date="2016-10" db="EMBL/GenBank/DDBJ databases">
        <authorList>
            <person name="de Groot N.N."/>
        </authorList>
    </citation>
    <scope>NUCLEOTIDE SEQUENCE [LARGE SCALE GENOMIC DNA]</scope>
    <source>
        <strain evidence="3 4">DSM 20678</strain>
    </source>
</reference>
<feature type="transmembrane region" description="Helical" evidence="1">
    <location>
        <begin position="85"/>
        <end position="104"/>
    </location>
</feature>
<evidence type="ECO:0000259" key="2">
    <source>
        <dbReference type="Pfam" id="PF13751"/>
    </source>
</evidence>
<evidence type="ECO:0000313" key="3">
    <source>
        <dbReference type="EMBL" id="SFQ39986.1"/>
    </source>
</evidence>
<keyword evidence="4" id="KW-1185">Reference proteome</keyword>
<keyword evidence="1" id="KW-0472">Membrane</keyword>
<dbReference type="Pfam" id="PF13751">
    <property type="entry name" value="DDE_Tnp_1_6"/>
    <property type="match status" value="1"/>
</dbReference>